<reference evidence="1" key="1">
    <citation type="journal article" date="2021" name="New Phytol.">
        <title>Evolutionary innovations through gain and loss of genes in the ectomycorrhizal Boletales.</title>
        <authorList>
            <person name="Wu G."/>
            <person name="Miyauchi S."/>
            <person name="Morin E."/>
            <person name="Kuo A."/>
            <person name="Drula E."/>
            <person name="Varga T."/>
            <person name="Kohler A."/>
            <person name="Feng B."/>
            <person name="Cao Y."/>
            <person name="Lipzen A."/>
            <person name="Daum C."/>
            <person name="Hundley H."/>
            <person name="Pangilinan J."/>
            <person name="Johnson J."/>
            <person name="Barry K."/>
            <person name="LaButti K."/>
            <person name="Ng V."/>
            <person name="Ahrendt S."/>
            <person name="Min B."/>
            <person name="Choi I.G."/>
            <person name="Park H."/>
            <person name="Plett J.M."/>
            <person name="Magnuson J."/>
            <person name="Spatafora J.W."/>
            <person name="Nagy L.G."/>
            <person name="Henrissat B."/>
            <person name="Grigoriev I.V."/>
            <person name="Yang Z.L."/>
            <person name="Xu J."/>
            <person name="Martin F.M."/>
        </authorList>
    </citation>
    <scope>NUCLEOTIDE SEQUENCE</scope>
    <source>
        <strain evidence="1">ATCC 28755</strain>
    </source>
</reference>
<evidence type="ECO:0000313" key="2">
    <source>
        <dbReference type="Proteomes" id="UP000790377"/>
    </source>
</evidence>
<gene>
    <name evidence="1" type="ORF">BJ138DRAFT_1138793</name>
</gene>
<sequence length="570" mass="65293">MPRPPMSEFQNIEALKTIQENPHLFHVSTPIHVDRFESLLASHPNQPFVKSVCVGLREGFWPFANTHYGEYPLTLDKSHRPPKTINERNFLHDQIQKEVEKNRYSPAFGPNLPGMYSMPIHAVPKPGTDKHRLVTDHSAGNFSLNSMIDRDDIAGVTLDNIQDLGNALRIFRDNDSDAPLHLWKADVSEAYRLIPMHPLWQIKQVVTFEGKRWLDWMNVFGGRASQRLFHAFMALVIWIAVTKLLLLVFIYVDDSFAYERANQVSFYKKYNKFVPRGLATMLRLWDFLKIPHEERKQVYGPVLPIIGFEVDPNLMSAKMSDESRLRLIKQINNFARHGNRRTLKDFQTLAGNLNWALNVYPLLRPGLSSLYSKISGKKHSKALIWINQSIVDDLHWTSDHLDHSDGVYFLKSENWDSRNLDKDDLEVYCDASGNGMGFWYPSLTLGFQSMIPPSTETDTIFFFEALAVYSALHDACPRVKKGARLAIYSLIVTIFNTLAAKPIYNDILKSGVDIALAYDIDFRVFHIPGVTNVIADHLSRFRNREAMRIVPGLVIESFRPPRDALGACKK</sequence>
<comment type="caution">
    <text evidence="1">The sequence shown here is derived from an EMBL/GenBank/DDBJ whole genome shotgun (WGS) entry which is preliminary data.</text>
</comment>
<proteinExistence type="predicted"/>
<dbReference type="Proteomes" id="UP000790377">
    <property type="component" value="Unassembled WGS sequence"/>
</dbReference>
<evidence type="ECO:0000313" key="1">
    <source>
        <dbReference type="EMBL" id="KAH7903103.1"/>
    </source>
</evidence>
<dbReference type="EMBL" id="MU269218">
    <property type="protein sequence ID" value="KAH7903103.1"/>
    <property type="molecule type" value="Genomic_DNA"/>
</dbReference>
<accession>A0ACB7ZRY7</accession>
<protein>
    <submittedName>
        <fullName evidence="1">Uncharacterized protein</fullName>
    </submittedName>
</protein>
<name>A0ACB7ZRY7_9AGAM</name>
<keyword evidence="2" id="KW-1185">Reference proteome</keyword>
<organism evidence="1 2">
    <name type="scientific">Hygrophoropsis aurantiaca</name>
    <dbReference type="NCBI Taxonomy" id="72124"/>
    <lineage>
        <taxon>Eukaryota</taxon>
        <taxon>Fungi</taxon>
        <taxon>Dikarya</taxon>
        <taxon>Basidiomycota</taxon>
        <taxon>Agaricomycotina</taxon>
        <taxon>Agaricomycetes</taxon>
        <taxon>Agaricomycetidae</taxon>
        <taxon>Boletales</taxon>
        <taxon>Coniophorineae</taxon>
        <taxon>Hygrophoropsidaceae</taxon>
        <taxon>Hygrophoropsis</taxon>
    </lineage>
</organism>